<dbReference type="AlphaFoldDB" id="A0A6N7VVE3"/>
<dbReference type="Pfam" id="PF00528">
    <property type="entry name" value="BPD_transp_1"/>
    <property type="match status" value="1"/>
</dbReference>
<reference evidence="9 10" key="1">
    <citation type="submission" date="2019-08" db="EMBL/GenBank/DDBJ databases">
        <title>In-depth cultivation of the pig gut microbiome towards novel bacterial diversity and tailored functional studies.</title>
        <authorList>
            <person name="Wylensek D."/>
            <person name="Hitch T.C.A."/>
            <person name="Clavel T."/>
        </authorList>
    </citation>
    <scope>NUCLEOTIDE SEQUENCE [LARGE SCALE GENOMIC DNA]</scope>
    <source>
        <strain evidence="9 10">WCA-380-WT-2B</strain>
    </source>
</reference>
<proteinExistence type="inferred from homology"/>
<dbReference type="Gene3D" id="1.10.3720.10">
    <property type="entry name" value="MetI-like"/>
    <property type="match status" value="1"/>
</dbReference>
<dbReference type="PROSITE" id="PS50928">
    <property type="entry name" value="ABC_TM1"/>
    <property type="match status" value="1"/>
</dbReference>
<protein>
    <submittedName>
        <fullName evidence="9">Amino acid ABC transporter permease</fullName>
    </submittedName>
</protein>
<evidence type="ECO:0000256" key="3">
    <source>
        <dbReference type="ARBA" id="ARBA00022692"/>
    </source>
</evidence>
<dbReference type="CDD" id="cd06261">
    <property type="entry name" value="TM_PBP2"/>
    <property type="match status" value="1"/>
</dbReference>
<dbReference type="EMBL" id="VULQ01000006">
    <property type="protein sequence ID" value="MSS78033.1"/>
    <property type="molecule type" value="Genomic_DNA"/>
</dbReference>
<name>A0A6N7VVE3_9FIRM</name>
<feature type="transmembrane region" description="Helical" evidence="7">
    <location>
        <begin position="26"/>
        <end position="46"/>
    </location>
</feature>
<dbReference type="PANTHER" id="PTHR30614:SF20">
    <property type="entry name" value="GLUTAMINE TRANSPORT SYSTEM PERMEASE PROTEIN GLNP"/>
    <property type="match status" value="1"/>
</dbReference>
<dbReference type="GO" id="GO:0005886">
    <property type="term" value="C:plasma membrane"/>
    <property type="evidence" value="ECO:0007669"/>
    <property type="project" value="UniProtKB-SubCell"/>
</dbReference>
<feature type="domain" description="ABC transmembrane type-1" evidence="8">
    <location>
        <begin position="22"/>
        <end position="222"/>
    </location>
</feature>
<dbReference type="RefSeq" id="WP_154540759.1">
    <property type="nucleotide sequence ID" value="NZ_JAXDSU010000023.1"/>
</dbReference>
<keyword evidence="5 7" id="KW-1133">Transmembrane helix</keyword>
<keyword evidence="6 7" id="KW-0472">Membrane</keyword>
<evidence type="ECO:0000256" key="4">
    <source>
        <dbReference type="ARBA" id="ARBA00022970"/>
    </source>
</evidence>
<accession>A0A6N7VVE3</accession>
<evidence type="ECO:0000256" key="2">
    <source>
        <dbReference type="ARBA" id="ARBA00010072"/>
    </source>
</evidence>
<keyword evidence="3 7" id="KW-0812">Transmembrane</keyword>
<dbReference type="SUPFAM" id="SSF161098">
    <property type="entry name" value="MetI-like"/>
    <property type="match status" value="1"/>
</dbReference>
<evidence type="ECO:0000313" key="10">
    <source>
        <dbReference type="Proteomes" id="UP000441925"/>
    </source>
</evidence>
<sequence length="232" mass="25552">MIEAFHNSLIKDSNYNYLLDGLKTTLIVTIVSLFFSLIIGMLIAIVKDYDKNIDPKDKSFKAIFIKILARIFNIFVTIVRGTPSTIQLLIVFNVILVNAESLLLVAIVTFSINSAAYMSEVFRGGINSVDKGEIEAARSLGLSYDKTMKLVVIPQAFKNALPALGNEVITLFKETSISGFIGLVDLTRGAGIIISRTFSAAIPYFVAALIYLLIVLILEKIFNKIEENLAHA</sequence>
<dbReference type="Proteomes" id="UP000441925">
    <property type="component" value="Unassembled WGS sequence"/>
</dbReference>
<feature type="transmembrane region" description="Helical" evidence="7">
    <location>
        <begin position="198"/>
        <end position="218"/>
    </location>
</feature>
<gene>
    <name evidence="9" type="ORF">FYJ26_06310</name>
</gene>
<evidence type="ECO:0000256" key="7">
    <source>
        <dbReference type="RuleBase" id="RU363032"/>
    </source>
</evidence>
<evidence type="ECO:0000256" key="5">
    <source>
        <dbReference type="ARBA" id="ARBA00022989"/>
    </source>
</evidence>
<evidence type="ECO:0000256" key="6">
    <source>
        <dbReference type="ARBA" id="ARBA00023136"/>
    </source>
</evidence>
<dbReference type="PANTHER" id="PTHR30614">
    <property type="entry name" value="MEMBRANE COMPONENT OF AMINO ACID ABC TRANSPORTER"/>
    <property type="match status" value="1"/>
</dbReference>
<comment type="subcellular location">
    <subcellularLocation>
        <location evidence="7">Cell membrane</location>
        <topology evidence="7">Multi-pass membrane protein</topology>
    </subcellularLocation>
    <subcellularLocation>
        <location evidence="1">Membrane</location>
        <topology evidence="1">Multi-pass membrane protein</topology>
    </subcellularLocation>
</comment>
<comment type="similarity">
    <text evidence="2">Belongs to the binding-protein-dependent transport system permease family. HisMQ subfamily.</text>
</comment>
<keyword evidence="4" id="KW-0029">Amino-acid transport</keyword>
<dbReference type="InterPro" id="IPR000515">
    <property type="entry name" value="MetI-like"/>
</dbReference>
<comment type="caution">
    <text evidence="9">The sequence shown here is derived from an EMBL/GenBank/DDBJ whole genome shotgun (WGS) entry which is preliminary data.</text>
</comment>
<organism evidence="9 10">
    <name type="scientific">Anaerococcus porci</name>
    <dbReference type="NCBI Taxonomy" id="2652269"/>
    <lineage>
        <taxon>Bacteria</taxon>
        <taxon>Bacillati</taxon>
        <taxon>Bacillota</taxon>
        <taxon>Tissierellia</taxon>
        <taxon>Tissierellales</taxon>
        <taxon>Peptoniphilaceae</taxon>
        <taxon>Anaerococcus</taxon>
    </lineage>
</organism>
<keyword evidence="7" id="KW-0813">Transport</keyword>
<evidence type="ECO:0000259" key="8">
    <source>
        <dbReference type="PROSITE" id="PS50928"/>
    </source>
</evidence>
<feature type="transmembrane region" description="Helical" evidence="7">
    <location>
        <begin position="67"/>
        <end position="95"/>
    </location>
</feature>
<dbReference type="GO" id="GO:0055085">
    <property type="term" value="P:transmembrane transport"/>
    <property type="evidence" value="ECO:0007669"/>
    <property type="project" value="InterPro"/>
</dbReference>
<evidence type="ECO:0000256" key="1">
    <source>
        <dbReference type="ARBA" id="ARBA00004141"/>
    </source>
</evidence>
<dbReference type="InterPro" id="IPR043429">
    <property type="entry name" value="ArtM/GltK/GlnP/TcyL/YhdX-like"/>
</dbReference>
<keyword evidence="10" id="KW-1185">Reference proteome</keyword>
<dbReference type="GO" id="GO:0006865">
    <property type="term" value="P:amino acid transport"/>
    <property type="evidence" value="ECO:0007669"/>
    <property type="project" value="UniProtKB-KW"/>
</dbReference>
<evidence type="ECO:0000313" key="9">
    <source>
        <dbReference type="EMBL" id="MSS78033.1"/>
    </source>
</evidence>
<dbReference type="InterPro" id="IPR035906">
    <property type="entry name" value="MetI-like_sf"/>
</dbReference>